<evidence type="ECO:0000313" key="2">
    <source>
        <dbReference type="EMBL" id="AZE46831.1"/>
    </source>
</evidence>
<evidence type="ECO:0000313" key="3">
    <source>
        <dbReference type="Proteomes" id="UP000268048"/>
    </source>
</evidence>
<dbReference type="AlphaFoldDB" id="A0A3G7TIX0"/>
<dbReference type="SUPFAM" id="SSF53850">
    <property type="entry name" value="Periplasmic binding protein-like II"/>
    <property type="match status" value="1"/>
</dbReference>
<feature type="signal peptide" evidence="1">
    <location>
        <begin position="1"/>
        <end position="31"/>
    </location>
</feature>
<dbReference type="EMBL" id="CP027753">
    <property type="protein sequence ID" value="AZE46831.1"/>
    <property type="molecule type" value="Genomic_DNA"/>
</dbReference>
<keyword evidence="1" id="KW-0732">Signal</keyword>
<name>A0A3G7TIX0_9PSED</name>
<dbReference type="NCBIfam" id="TIGR02285">
    <property type="entry name" value="TIGR02285 family protein"/>
    <property type="match status" value="1"/>
</dbReference>
<proteinExistence type="predicted"/>
<organism evidence="2 3">
    <name type="scientific">Pseudomonas chlororaphis</name>
    <dbReference type="NCBI Taxonomy" id="587753"/>
    <lineage>
        <taxon>Bacteria</taxon>
        <taxon>Pseudomonadati</taxon>
        <taxon>Pseudomonadota</taxon>
        <taxon>Gammaproteobacteria</taxon>
        <taxon>Pseudomonadales</taxon>
        <taxon>Pseudomonadaceae</taxon>
        <taxon>Pseudomonas</taxon>
    </lineage>
</organism>
<accession>A0A3G7TIX0</accession>
<evidence type="ECO:0000256" key="1">
    <source>
        <dbReference type="SAM" id="SignalP"/>
    </source>
</evidence>
<dbReference type="Proteomes" id="UP000268048">
    <property type="component" value="Chromosome"/>
</dbReference>
<protein>
    <submittedName>
        <fullName evidence="2">NAD(FAD)-utilizing enzyme</fullName>
    </submittedName>
</protein>
<reference evidence="2 3" key="1">
    <citation type="submission" date="2018-03" db="EMBL/GenBank/DDBJ databases">
        <title>Diversity of phytobeneficial traits revealed by whole-genome analysis of worldwide-isolated phenazine-producing Pseudomonas spp.</title>
        <authorList>
            <person name="Biessy A."/>
            <person name="Novinscak A."/>
            <person name="Blom J."/>
            <person name="Leger G."/>
            <person name="Thomashow L.S."/>
            <person name="Cazorla F.M."/>
            <person name="Josic D."/>
            <person name="Filion M."/>
        </authorList>
    </citation>
    <scope>NUCLEOTIDE SEQUENCE [LARGE SCALE GENOMIC DNA]</scope>
    <source>
        <strain evidence="2 3">B25</strain>
    </source>
</reference>
<feature type="chain" id="PRO_5018004084" evidence="1">
    <location>
        <begin position="32"/>
        <end position="297"/>
    </location>
</feature>
<sequence length="297" mass="33357">MTPCRSRRMIRGIRLLSMLLALGAWSPASQARDTLIWVLRDLPPTTIFEGPQKGRGVIDQALPVLMASLPEYDHQVVHVNRARGMQMLREQPFVCDPALMFNLQRAQWIAFSITSFRVFSNGLAVRRKDSDGLQPFIHDGQIDLRALLASAPHNVGVVAERSYGEPIDSLLAQAPPGALIAHYGNSAIGNLLQMQRHGRLKALIGYQPEIRFQAQQQGIDPNELAFYPIQGMPKYQSVNVGCSNTAQGRQAVERINRALLELRPDTLLELYAQWLEPSLREQYRSDALAFFHDAPQR</sequence>
<dbReference type="InterPro" id="IPR011972">
    <property type="entry name" value="CHP02285"/>
</dbReference>
<gene>
    <name evidence="2" type="ORF">C4K04_1139</name>
</gene>